<evidence type="ECO:0000313" key="1">
    <source>
        <dbReference type="EMBL" id="MZP30368.1"/>
    </source>
</evidence>
<dbReference type="NCBIfam" id="TIGR01869">
    <property type="entry name" value="casC_Cse4"/>
    <property type="match status" value="1"/>
</dbReference>
<dbReference type="InterPro" id="IPR010148">
    <property type="entry name" value="CRISPR-assoc_prot_CT1975"/>
</dbReference>
<dbReference type="Pfam" id="PF09344">
    <property type="entry name" value="Cas_CT1975"/>
    <property type="match status" value="1"/>
</dbReference>
<comment type="caution">
    <text evidence="1">The sequence shown here is derived from an EMBL/GenBank/DDBJ whole genome shotgun (WGS) entry which is preliminary data.</text>
</comment>
<dbReference type="Proteomes" id="UP000463470">
    <property type="component" value="Unassembled WGS sequence"/>
</dbReference>
<dbReference type="EMBL" id="WXEY01000012">
    <property type="protein sequence ID" value="MZP30368.1"/>
    <property type="molecule type" value="Genomic_DNA"/>
</dbReference>
<sequence length="351" mass="39527">MKIECHVLQNFAPSCLNRDDTNTPKMCEFGGVPRARVSSQSWKRAIRNFFVLENSIPIGFRTKRLVEKVKTLTNGEISDETVTQFISAHYSKMDDKRTDETAVLLFISESEIEAIVQCLRDGADKKTATERLKKARLSADIAMFGRMVAEVPERKIDAACQVAHAISTHRVNMETDFFSAMDDLQQTDETGAGMLGIQGYNSACFYRYSLIDVNQLEENLKGDQELALQSVREYLRAFCLAFPSGKQTVMTAYNPPSFVLFIVRNAGVPVSLANAFVKPVRTDDLVSASIDRLVRYHDQMNKVYGLYQEATQAVVHDRDDQFPLHGLSSAKKDSFDKAVNLIVETVRRERA</sequence>
<reference evidence="1 2" key="1">
    <citation type="submission" date="2020-01" db="EMBL/GenBank/DDBJ databases">
        <title>Whole-genome sequence of Heliobacterium undosum DSM 13378.</title>
        <authorList>
            <person name="Kyndt J.A."/>
            <person name="Meyer T.E."/>
        </authorList>
    </citation>
    <scope>NUCLEOTIDE SEQUENCE [LARGE SCALE GENOMIC DNA]</scope>
    <source>
        <strain evidence="1 2">DSM 13378</strain>
    </source>
</reference>
<gene>
    <name evidence="1" type="primary">cas7e</name>
    <name evidence="1" type="ORF">GTO91_11660</name>
</gene>
<dbReference type="RefSeq" id="WP_161258888.1">
    <property type="nucleotide sequence ID" value="NZ_WXEY01000012.1"/>
</dbReference>
<dbReference type="AlphaFoldDB" id="A0A845L9I4"/>
<organism evidence="1 2">
    <name type="scientific">Heliomicrobium undosum</name>
    <dbReference type="NCBI Taxonomy" id="121734"/>
    <lineage>
        <taxon>Bacteria</taxon>
        <taxon>Bacillati</taxon>
        <taxon>Bacillota</taxon>
        <taxon>Clostridia</taxon>
        <taxon>Eubacteriales</taxon>
        <taxon>Heliobacteriaceae</taxon>
        <taxon>Heliomicrobium</taxon>
    </lineage>
</organism>
<evidence type="ECO:0000313" key="2">
    <source>
        <dbReference type="Proteomes" id="UP000463470"/>
    </source>
</evidence>
<name>A0A845L9I4_9FIRM</name>
<dbReference type="OrthoDB" id="6063at2"/>
<accession>A0A845L9I4</accession>
<protein>
    <submittedName>
        <fullName evidence="1">Type I-E CRISPR-associated protein Cas7/Cse4/CasC</fullName>
    </submittedName>
</protein>
<keyword evidence="2" id="KW-1185">Reference proteome</keyword>
<proteinExistence type="predicted"/>